<feature type="compositionally biased region" description="Polar residues" evidence="1">
    <location>
        <begin position="188"/>
        <end position="198"/>
    </location>
</feature>
<reference evidence="2 3" key="1">
    <citation type="submission" date="2023-10" db="EMBL/GenBank/DDBJ databases">
        <authorList>
            <person name="Maclean D."/>
            <person name="Macfadyen A."/>
        </authorList>
    </citation>
    <scope>NUCLEOTIDE SEQUENCE [LARGE SCALE GENOMIC DNA]</scope>
</reference>
<feature type="region of interest" description="Disordered" evidence="1">
    <location>
        <begin position="315"/>
        <end position="344"/>
    </location>
</feature>
<evidence type="ECO:0000313" key="2">
    <source>
        <dbReference type="EMBL" id="CAK0784979.1"/>
    </source>
</evidence>
<dbReference type="Proteomes" id="UP001314263">
    <property type="component" value="Unassembled WGS sequence"/>
</dbReference>
<protein>
    <submittedName>
        <fullName evidence="2">Uncharacterized protein</fullName>
    </submittedName>
</protein>
<feature type="compositionally biased region" description="Polar residues" evidence="1">
    <location>
        <begin position="172"/>
        <end position="181"/>
    </location>
</feature>
<feature type="region of interest" description="Disordered" evidence="1">
    <location>
        <begin position="80"/>
        <end position="99"/>
    </location>
</feature>
<dbReference type="AlphaFoldDB" id="A0AAV1IC97"/>
<feature type="compositionally biased region" description="Low complexity" evidence="1">
    <location>
        <begin position="221"/>
        <end position="236"/>
    </location>
</feature>
<feature type="compositionally biased region" description="Polar residues" evidence="1">
    <location>
        <begin position="143"/>
        <end position="157"/>
    </location>
</feature>
<evidence type="ECO:0000313" key="3">
    <source>
        <dbReference type="Proteomes" id="UP001314263"/>
    </source>
</evidence>
<organism evidence="2 3">
    <name type="scientific">Coccomyxa viridis</name>
    <dbReference type="NCBI Taxonomy" id="1274662"/>
    <lineage>
        <taxon>Eukaryota</taxon>
        <taxon>Viridiplantae</taxon>
        <taxon>Chlorophyta</taxon>
        <taxon>core chlorophytes</taxon>
        <taxon>Trebouxiophyceae</taxon>
        <taxon>Trebouxiophyceae incertae sedis</taxon>
        <taxon>Coccomyxaceae</taxon>
        <taxon>Coccomyxa</taxon>
    </lineage>
</organism>
<sequence>MRTLNQQIRKEESIHASLSKALSNKEDQLAALQKSLEALCGPASAQPCKPLQATPGRLAIPEQPPGTCLSAGAAINRNRQQDRDLECQPASHRAGAPSIAAQAPYVATLATQQQPRPTISLLDGSGAPDAHNRGRQLRLPLSRVTQHRQTGVKSSNEPPQPVALGAIRETGASHSRPQQDSWPEPVFSNPSAGLQQRQPAKGQEALRDSPKASTAPAWTYSRAEAASQQQRISSRQPSEPNHPAIPPLLEPAPYIVEEPDSPTQEPVGRSWGVAAKQQEAMPSCLITETTITRTITPGRATMRSQCAWTVREMPQAGEQPKRQMHVTGSHGRGRGGRGKGSARKALKRILDPADEETQALYDPVAAAQRYKRAQLQAEDEVMLSDLW</sequence>
<feature type="compositionally biased region" description="Basic residues" evidence="1">
    <location>
        <begin position="331"/>
        <end position="344"/>
    </location>
</feature>
<keyword evidence="3" id="KW-1185">Reference proteome</keyword>
<gene>
    <name evidence="2" type="ORF">CVIRNUC_008184</name>
</gene>
<name>A0AAV1IC97_9CHLO</name>
<feature type="region of interest" description="Disordered" evidence="1">
    <location>
        <begin position="118"/>
        <end position="268"/>
    </location>
</feature>
<comment type="caution">
    <text evidence="2">The sequence shown here is derived from an EMBL/GenBank/DDBJ whole genome shotgun (WGS) entry which is preliminary data.</text>
</comment>
<accession>A0AAV1IC97</accession>
<proteinExistence type="predicted"/>
<evidence type="ECO:0000256" key="1">
    <source>
        <dbReference type="SAM" id="MobiDB-lite"/>
    </source>
</evidence>
<dbReference type="EMBL" id="CAUYUE010000011">
    <property type="protein sequence ID" value="CAK0784979.1"/>
    <property type="molecule type" value="Genomic_DNA"/>
</dbReference>